<reference evidence="2 3" key="1">
    <citation type="submission" date="2017-09" db="EMBL/GenBank/DDBJ databases">
        <title>Sphingomonas adhaesiva DSM 7418, whole genome shotgun sequence.</title>
        <authorList>
            <person name="Feng G."/>
            <person name="Zhu H."/>
        </authorList>
    </citation>
    <scope>NUCLEOTIDE SEQUENCE [LARGE SCALE GENOMIC DNA]</scope>
    <source>
        <strain evidence="2 3">DSM 7418</strain>
    </source>
</reference>
<accession>A0A2A4I350</accession>
<feature type="non-terminal residue" evidence="2">
    <location>
        <position position="1"/>
    </location>
</feature>
<organism evidence="2 3">
    <name type="scientific">Sphingomonas adhaesiva</name>
    <dbReference type="NCBI Taxonomy" id="28212"/>
    <lineage>
        <taxon>Bacteria</taxon>
        <taxon>Pseudomonadati</taxon>
        <taxon>Pseudomonadota</taxon>
        <taxon>Alphaproteobacteria</taxon>
        <taxon>Sphingomonadales</taxon>
        <taxon>Sphingomonadaceae</taxon>
        <taxon>Sphingomonas</taxon>
    </lineage>
</organism>
<proteinExistence type="predicted"/>
<keyword evidence="3" id="KW-1185">Reference proteome</keyword>
<evidence type="ECO:0000313" key="1">
    <source>
        <dbReference type="EMBL" id="PCG12892.1"/>
    </source>
</evidence>
<comment type="caution">
    <text evidence="2">The sequence shown here is derived from an EMBL/GenBank/DDBJ whole genome shotgun (WGS) entry which is preliminary data.</text>
</comment>
<evidence type="ECO:0000313" key="2">
    <source>
        <dbReference type="EMBL" id="PCG12915.1"/>
    </source>
</evidence>
<gene>
    <name evidence="2" type="ORF">COA07_17330</name>
    <name evidence="1" type="ORF">COA07_17545</name>
</gene>
<dbReference type="AlphaFoldDB" id="A0A2A4I350"/>
<evidence type="ECO:0000313" key="3">
    <source>
        <dbReference type="Proteomes" id="UP000218323"/>
    </source>
</evidence>
<dbReference type="EMBL" id="NWVC01000022">
    <property type="protein sequence ID" value="PCG12915.1"/>
    <property type="molecule type" value="Genomic_DNA"/>
</dbReference>
<dbReference type="EMBL" id="NWVC01000028">
    <property type="protein sequence ID" value="PCG12892.1"/>
    <property type="molecule type" value="Genomic_DNA"/>
</dbReference>
<dbReference type="Proteomes" id="UP000218323">
    <property type="component" value="Unassembled WGS sequence"/>
</dbReference>
<protein>
    <submittedName>
        <fullName evidence="2">IS630 family transposase</fullName>
    </submittedName>
</protein>
<sequence>FITAHNQKPKPYKWVKSADDILASVKRFCQKTMRRTSDSGD</sequence>
<name>A0A2A4I350_9SPHN</name>